<evidence type="ECO:0000256" key="2">
    <source>
        <dbReference type="ARBA" id="ARBA00022741"/>
    </source>
</evidence>
<evidence type="ECO:0000256" key="4">
    <source>
        <dbReference type="ARBA" id="ARBA00023267"/>
    </source>
</evidence>
<dbReference type="InterPro" id="IPR004408">
    <property type="entry name" value="Biotin_CoA_COase_ligase"/>
</dbReference>
<dbReference type="GO" id="GO:0005737">
    <property type="term" value="C:cytoplasm"/>
    <property type="evidence" value="ECO:0007669"/>
    <property type="project" value="TreeGrafter"/>
</dbReference>
<dbReference type="Gene3D" id="2.30.30.100">
    <property type="match status" value="1"/>
</dbReference>
<keyword evidence="1 8" id="KW-0436">Ligase</keyword>
<evidence type="ECO:0000313" key="8">
    <source>
        <dbReference type="EMBL" id="VBB47900.1"/>
    </source>
</evidence>
<dbReference type="InterPro" id="IPR045864">
    <property type="entry name" value="aa-tRNA-synth_II/BPL/LPL"/>
</dbReference>
<feature type="domain" description="BPL/LPL catalytic" evidence="7">
    <location>
        <begin position="27"/>
        <end position="207"/>
    </location>
</feature>
<dbReference type="GO" id="GO:0004077">
    <property type="term" value="F:biotin--[biotin carboxyl-carrier protein] ligase activity"/>
    <property type="evidence" value="ECO:0007669"/>
    <property type="project" value="UniProtKB-EC"/>
</dbReference>
<dbReference type="CDD" id="cd16442">
    <property type="entry name" value="BPL"/>
    <property type="match status" value="1"/>
</dbReference>
<dbReference type="AlphaFoldDB" id="A0A653AIK3"/>
<dbReference type="PANTHER" id="PTHR12835">
    <property type="entry name" value="BIOTIN PROTEIN LIGASE"/>
    <property type="match status" value="1"/>
</dbReference>
<dbReference type="InterPro" id="IPR004143">
    <property type="entry name" value="BPL_LPL_catalytic"/>
</dbReference>
<dbReference type="InterPro" id="IPR003142">
    <property type="entry name" value="BPL_C"/>
</dbReference>
<dbReference type="SUPFAM" id="SSF50037">
    <property type="entry name" value="C-terminal domain of transcriptional repressors"/>
    <property type="match status" value="1"/>
</dbReference>
<dbReference type="EC" id="6.3.4.15" evidence="5"/>
<evidence type="ECO:0000256" key="3">
    <source>
        <dbReference type="ARBA" id="ARBA00022840"/>
    </source>
</evidence>
<dbReference type="InterPro" id="IPR008988">
    <property type="entry name" value="Transcriptional_repressor_C"/>
</dbReference>
<dbReference type="NCBIfam" id="TIGR00121">
    <property type="entry name" value="birA_ligase"/>
    <property type="match status" value="1"/>
</dbReference>
<keyword evidence="4" id="KW-0092">Biotin</keyword>
<dbReference type="SUPFAM" id="SSF55681">
    <property type="entry name" value="Class II aaRS and biotin synthetases"/>
    <property type="match status" value="1"/>
</dbReference>
<reference evidence="8" key="1">
    <citation type="submission" date="2018-07" db="EMBL/GenBank/DDBJ databases">
        <authorList>
            <consortium name="Genoscope - CEA"/>
            <person name="William W."/>
        </authorList>
    </citation>
    <scope>NUCLEOTIDE SEQUENCE</scope>
    <source>
        <strain evidence="8">IK1</strain>
    </source>
</reference>
<accession>A0A653AIK3</accession>
<organism evidence="8">
    <name type="scientific">Uncultured Desulfatiglans sp</name>
    <dbReference type="NCBI Taxonomy" id="1748965"/>
    <lineage>
        <taxon>Bacteria</taxon>
        <taxon>Pseudomonadati</taxon>
        <taxon>Thermodesulfobacteriota</taxon>
        <taxon>Desulfobacteria</taxon>
        <taxon>Desulfatiglandales</taxon>
        <taxon>Desulfatiglandaceae</taxon>
        <taxon>Desulfatiglans</taxon>
        <taxon>environmental samples</taxon>
    </lineage>
</organism>
<evidence type="ECO:0000256" key="6">
    <source>
        <dbReference type="ARBA" id="ARBA00047846"/>
    </source>
</evidence>
<dbReference type="EMBL" id="UPXX01000032">
    <property type="protein sequence ID" value="VBB47900.1"/>
    <property type="molecule type" value="Genomic_DNA"/>
</dbReference>
<dbReference type="Gene3D" id="3.30.930.10">
    <property type="entry name" value="Bira Bifunctional Protein, Domain 2"/>
    <property type="match status" value="1"/>
</dbReference>
<keyword evidence="2" id="KW-0547">Nucleotide-binding</keyword>
<evidence type="ECO:0000259" key="7">
    <source>
        <dbReference type="PROSITE" id="PS51733"/>
    </source>
</evidence>
<sequence length="272" mass="30592">MKVQENQIGSESLLDAGAVLEKLRRSNLYKQFHWLESVPSTQAVAKQMGEENAPHGTLVWAEYQTEGRGRRGRVWEAAKCENLIFSLLLRSSFRAEDLFWVTACLGLAVCYALETVSGLAGMIKWPNDIFLEGKKVGGILTEARFDGSLTRYIVSGLGLNVNWNPQKDKEMPYPVTSVSREVRECIKREDLLGEILQGFERQFSFLECGKRRPIEEAWLSRFILLGKRVLVIGDGVEFECTVTGLRKDGALLIQRSNGTEEPVFAGDVSLRM</sequence>
<comment type="catalytic activity">
    <reaction evidence="6">
        <text>biotin + L-lysyl-[protein] + ATP = N(6)-biotinyl-L-lysyl-[protein] + AMP + diphosphate + H(+)</text>
        <dbReference type="Rhea" id="RHEA:11756"/>
        <dbReference type="Rhea" id="RHEA-COMP:9752"/>
        <dbReference type="Rhea" id="RHEA-COMP:10505"/>
        <dbReference type="ChEBI" id="CHEBI:15378"/>
        <dbReference type="ChEBI" id="CHEBI:29969"/>
        <dbReference type="ChEBI" id="CHEBI:30616"/>
        <dbReference type="ChEBI" id="CHEBI:33019"/>
        <dbReference type="ChEBI" id="CHEBI:57586"/>
        <dbReference type="ChEBI" id="CHEBI:83144"/>
        <dbReference type="ChEBI" id="CHEBI:456215"/>
        <dbReference type="EC" id="6.3.4.15"/>
    </reaction>
</comment>
<dbReference type="PANTHER" id="PTHR12835:SF5">
    <property type="entry name" value="BIOTIN--PROTEIN LIGASE"/>
    <property type="match status" value="1"/>
</dbReference>
<dbReference type="PROSITE" id="PS51733">
    <property type="entry name" value="BPL_LPL_CATALYTIC"/>
    <property type="match status" value="1"/>
</dbReference>
<proteinExistence type="predicted"/>
<name>A0A653AIK3_UNCDX</name>
<dbReference type="Pfam" id="PF02237">
    <property type="entry name" value="BPL_C"/>
    <property type="match status" value="1"/>
</dbReference>
<dbReference type="Pfam" id="PF03099">
    <property type="entry name" value="BPL_LplA_LipB"/>
    <property type="match status" value="1"/>
</dbReference>
<dbReference type="GO" id="GO:0005524">
    <property type="term" value="F:ATP binding"/>
    <property type="evidence" value="ECO:0007669"/>
    <property type="project" value="UniProtKB-KW"/>
</dbReference>
<keyword evidence="3" id="KW-0067">ATP-binding</keyword>
<evidence type="ECO:0000256" key="1">
    <source>
        <dbReference type="ARBA" id="ARBA00022598"/>
    </source>
</evidence>
<protein>
    <recommendedName>
        <fullName evidence="5">biotin--[biotin carboxyl-carrier protein] ligase</fullName>
        <ecNumber evidence="5">6.3.4.15</ecNumber>
    </recommendedName>
</protein>
<evidence type="ECO:0000256" key="5">
    <source>
        <dbReference type="ARBA" id="ARBA00024227"/>
    </source>
</evidence>
<gene>
    <name evidence="8" type="ORF">TRIP_B50695</name>
</gene>